<dbReference type="EC" id="5.4.99.5" evidence="6"/>
<dbReference type="EC" id="4.2.1.51" evidence="7"/>
<dbReference type="Gene3D" id="3.40.190.10">
    <property type="entry name" value="Periplasmic binding protein-like II"/>
    <property type="match status" value="2"/>
</dbReference>
<dbReference type="PROSITE" id="PS00858">
    <property type="entry name" value="PREPHENATE_DEHYDR_2"/>
    <property type="match status" value="1"/>
</dbReference>
<dbReference type="InterPro" id="IPR008242">
    <property type="entry name" value="Chor_mutase/pphenate_deHydtase"/>
</dbReference>
<evidence type="ECO:0000256" key="1">
    <source>
        <dbReference type="ARBA" id="ARBA00000824"/>
    </source>
</evidence>
<keyword evidence="14" id="KW-0456">Lyase</keyword>
<evidence type="ECO:0000256" key="15">
    <source>
        <dbReference type="ARBA" id="ARBA00023268"/>
    </source>
</evidence>
<evidence type="ECO:0000259" key="24">
    <source>
        <dbReference type="PROSITE" id="PS51671"/>
    </source>
</evidence>
<dbReference type="Gene3D" id="3.30.70.260">
    <property type="match status" value="1"/>
</dbReference>
<evidence type="ECO:0000256" key="16">
    <source>
        <dbReference type="ARBA" id="ARBA00031175"/>
    </source>
</evidence>
<dbReference type="SUPFAM" id="SSF48600">
    <property type="entry name" value="Chorismate mutase II"/>
    <property type="match status" value="1"/>
</dbReference>
<evidence type="ECO:0000256" key="19">
    <source>
        <dbReference type="PIRSR" id="PIRSR001500-1"/>
    </source>
</evidence>
<proteinExistence type="predicted"/>
<evidence type="ECO:0000256" key="18">
    <source>
        <dbReference type="ARBA" id="ARBA00047848"/>
    </source>
</evidence>
<dbReference type="SUPFAM" id="SSF53850">
    <property type="entry name" value="Periplasmic binding protein-like II"/>
    <property type="match status" value="1"/>
</dbReference>
<feature type="binding site" evidence="19">
    <location>
        <position position="50"/>
    </location>
    <ligand>
        <name>substrate</name>
    </ligand>
</feature>
<feature type="binding site" evidence="19">
    <location>
        <position position="13"/>
    </location>
    <ligand>
        <name>substrate</name>
    </ligand>
</feature>
<evidence type="ECO:0000256" key="12">
    <source>
        <dbReference type="ARBA" id="ARBA00023222"/>
    </source>
</evidence>
<comment type="caution">
    <text evidence="25">The sequence shown here is derived from an EMBL/GenBank/DDBJ whole genome shotgun (WGS) entry which is preliminary data.</text>
</comment>
<evidence type="ECO:0000256" key="6">
    <source>
        <dbReference type="ARBA" id="ARBA00012404"/>
    </source>
</evidence>
<sequence>MADGTDTERETLRAAIDEADARLLKLIAERRRLSETLGALKAGRGDLVRDEGRERAVLDRAVGLAADEGLDAAFAERLFKLIIDDSLRRQRAGLDARAADRALSEARVAYLGGPGSYSHFAAHAHFAGRYSGVEPVIKRDFAGIFAAVEAGEADYGFLPIENTTTGGIVEVYDLMRDTALKIAGEHHYKVEHCLVGMASDAGAVRTVYGHPQALRQAQHFLARHPELKPVPVSSSTRALERAMDEGAEIAAVAGADAARLFGLNVIEPDISDHPENYTRFVALARDPEPASPLLPCKTSIVFVTSNAAGSLVDALDGFRAHEVNLTKLESRPIAGAPFEQMFFLDLEGHEDHEPVAAALDALGLHAKSLRSFGSYGSDRLKPVDRTTGDE</sequence>
<reference evidence="26" key="1">
    <citation type="submission" date="2018-05" db="EMBL/GenBank/DDBJ databases">
        <authorList>
            <person name="Liu B.-T."/>
        </authorList>
    </citation>
    <scope>NUCLEOTIDE SEQUENCE [LARGE SCALE GENOMIC DNA]</scope>
    <source>
        <strain evidence="26">WD6-1</strain>
    </source>
</reference>
<feature type="binding site" evidence="19">
    <location>
        <position position="41"/>
    </location>
    <ligand>
        <name>substrate</name>
    </ligand>
</feature>
<comment type="subcellular location">
    <subcellularLocation>
        <location evidence="3">Cytoplasm</location>
    </subcellularLocation>
</comment>
<dbReference type="GO" id="GO:0005737">
    <property type="term" value="C:cytoplasm"/>
    <property type="evidence" value="ECO:0007669"/>
    <property type="project" value="UniProtKB-SubCell"/>
</dbReference>
<accession>A0A2U2BTC7</accession>
<keyword evidence="21" id="KW-0175">Coiled coil</keyword>
<dbReference type="Pfam" id="PF00800">
    <property type="entry name" value="PDT"/>
    <property type="match status" value="1"/>
</dbReference>
<evidence type="ECO:0000256" key="21">
    <source>
        <dbReference type="SAM" id="Coils"/>
    </source>
</evidence>
<evidence type="ECO:0000256" key="14">
    <source>
        <dbReference type="ARBA" id="ARBA00023239"/>
    </source>
</evidence>
<dbReference type="CDD" id="cd13631">
    <property type="entry name" value="PBP2_Ct-PDT_like"/>
    <property type="match status" value="1"/>
</dbReference>
<evidence type="ECO:0000256" key="8">
    <source>
        <dbReference type="ARBA" id="ARBA00014401"/>
    </source>
</evidence>
<dbReference type="PROSITE" id="PS51171">
    <property type="entry name" value="PREPHENATE_DEHYDR_3"/>
    <property type="match status" value="1"/>
</dbReference>
<evidence type="ECO:0000256" key="3">
    <source>
        <dbReference type="ARBA" id="ARBA00004496"/>
    </source>
</evidence>
<dbReference type="RefSeq" id="WP_109252500.1">
    <property type="nucleotide sequence ID" value="NZ_QEXV01000003.1"/>
</dbReference>
<dbReference type="PANTHER" id="PTHR21022:SF19">
    <property type="entry name" value="PREPHENATE DEHYDRATASE-RELATED"/>
    <property type="match status" value="1"/>
</dbReference>
<evidence type="ECO:0000256" key="17">
    <source>
        <dbReference type="ARBA" id="ARBA00031520"/>
    </source>
</evidence>
<evidence type="ECO:0000259" key="22">
    <source>
        <dbReference type="PROSITE" id="PS51168"/>
    </source>
</evidence>
<evidence type="ECO:0000256" key="7">
    <source>
        <dbReference type="ARBA" id="ARBA00013147"/>
    </source>
</evidence>
<feature type="site" description="Essential for prephenate dehydratase activity" evidence="20">
    <location>
        <position position="278"/>
    </location>
</feature>
<dbReference type="PROSITE" id="PS00857">
    <property type="entry name" value="PREPHENATE_DEHYDR_1"/>
    <property type="match status" value="1"/>
</dbReference>
<comment type="pathway">
    <text evidence="5">Metabolic intermediate biosynthesis; prephenate biosynthesis; prephenate from chorismate: step 1/1.</text>
</comment>
<gene>
    <name evidence="25" type="ORF">DDZ18_06155</name>
</gene>
<evidence type="ECO:0000256" key="20">
    <source>
        <dbReference type="PIRSR" id="PIRSR001500-2"/>
    </source>
</evidence>
<evidence type="ECO:0000256" key="2">
    <source>
        <dbReference type="ARBA" id="ARBA00002364"/>
    </source>
</evidence>
<dbReference type="PROSITE" id="PS51168">
    <property type="entry name" value="CHORISMATE_MUT_2"/>
    <property type="match status" value="1"/>
</dbReference>
<evidence type="ECO:0000256" key="9">
    <source>
        <dbReference type="ARBA" id="ARBA00022490"/>
    </source>
</evidence>
<feature type="domain" description="Prephenate dehydratase" evidence="23">
    <location>
        <begin position="107"/>
        <end position="285"/>
    </location>
</feature>
<dbReference type="AlphaFoldDB" id="A0A2U2BTC7"/>
<evidence type="ECO:0000256" key="13">
    <source>
        <dbReference type="ARBA" id="ARBA00023235"/>
    </source>
</evidence>
<dbReference type="SUPFAM" id="SSF55021">
    <property type="entry name" value="ACT-like"/>
    <property type="match status" value="1"/>
</dbReference>
<dbReference type="GO" id="GO:0004664">
    <property type="term" value="F:prephenate dehydratase activity"/>
    <property type="evidence" value="ECO:0007669"/>
    <property type="project" value="UniProtKB-EC"/>
</dbReference>
<evidence type="ECO:0000313" key="26">
    <source>
        <dbReference type="Proteomes" id="UP000245168"/>
    </source>
</evidence>
<dbReference type="GO" id="GO:0009094">
    <property type="term" value="P:L-phenylalanine biosynthetic process"/>
    <property type="evidence" value="ECO:0007669"/>
    <property type="project" value="UniProtKB-UniPathway"/>
</dbReference>
<dbReference type="UniPathway" id="UPA00121">
    <property type="reaction ID" value="UER00345"/>
</dbReference>
<keyword evidence="12" id="KW-0584">Phenylalanine biosynthesis</keyword>
<evidence type="ECO:0000259" key="23">
    <source>
        <dbReference type="PROSITE" id="PS51171"/>
    </source>
</evidence>
<feature type="binding site" evidence="19">
    <location>
        <position position="30"/>
    </location>
    <ligand>
        <name>substrate</name>
    </ligand>
</feature>
<dbReference type="Pfam" id="PF01817">
    <property type="entry name" value="CM_2"/>
    <property type="match status" value="1"/>
</dbReference>
<feature type="domain" description="ACT" evidence="24">
    <location>
        <begin position="299"/>
        <end position="374"/>
    </location>
</feature>
<dbReference type="Gene3D" id="1.20.59.10">
    <property type="entry name" value="Chorismate mutase"/>
    <property type="match status" value="1"/>
</dbReference>
<evidence type="ECO:0000313" key="25">
    <source>
        <dbReference type="EMBL" id="PWE17269.1"/>
    </source>
</evidence>
<feature type="binding site" evidence="19">
    <location>
        <position position="86"/>
    </location>
    <ligand>
        <name>substrate</name>
    </ligand>
</feature>
<keyword evidence="15" id="KW-0511">Multifunctional enzyme</keyword>
<keyword evidence="9" id="KW-0963">Cytoplasm</keyword>
<dbReference type="InterPro" id="IPR002701">
    <property type="entry name" value="CM_II_prokaryot"/>
</dbReference>
<keyword evidence="13" id="KW-0413">Isomerase</keyword>
<dbReference type="UniPathway" id="UPA00120">
    <property type="reaction ID" value="UER00203"/>
</dbReference>
<evidence type="ECO:0000256" key="4">
    <source>
        <dbReference type="ARBA" id="ARBA00004741"/>
    </source>
</evidence>
<comment type="catalytic activity">
    <reaction evidence="1">
        <text>chorismate = prephenate</text>
        <dbReference type="Rhea" id="RHEA:13897"/>
        <dbReference type="ChEBI" id="CHEBI:29748"/>
        <dbReference type="ChEBI" id="CHEBI:29934"/>
        <dbReference type="EC" id="5.4.99.5"/>
    </reaction>
</comment>
<dbReference type="PIRSF" id="PIRSF001500">
    <property type="entry name" value="Chor_mut_pdt_Ppr"/>
    <property type="match status" value="1"/>
</dbReference>
<evidence type="ECO:0000256" key="11">
    <source>
        <dbReference type="ARBA" id="ARBA00023141"/>
    </source>
</evidence>
<keyword evidence="11" id="KW-0057">Aromatic amino acid biosynthesis</keyword>
<keyword evidence="10" id="KW-0028">Amino-acid biosynthesis</keyword>
<dbReference type="InterPro" id="IPR036979">
    <property type="entry name" value="CM_dom_sf"/>
</dbReference>
<feature type="domain" description="Chorismate mutase" evidence="22">
    <location>
        <begin position="3"/>
        <end position="94"/>
    </location>
</feature>
<dbReference type="CDD" id="cd04905">
    <property type="entry name" value="ACT_CM-PDT"/>
    <property type="match status" value="1"/>
</dbReference>
<dbReference type="InterPro" id="IPR036263">
    <property type="entry name" value="Chorismate_II_sf"/>
</dbReference>
<dbReference type="GO" id="GO:0004106">
    <property type="term" value="F:chorismate mutase activity"/>
    <property type="evidence" value="ECO:0007669"/>
    <property type="project" value="UniProtKB-EC"/>
</dbReference>
<dbReference type="InterPro" id="IPR001086">
    <property type="entry name" value="Preph_deHydtase"/>
</dbReference>
<protein>
    <recommendedName>
        <fullName evidence="8">Bifunctional chorismate mutase/prephenate dehydratase</fullName>
        <ecNumber evidence="7">4.2.1.51</ecNumber>
        <ecNumber evidence="6">5.4.99.5</ecNumber>
    </recommendedName>
    <alternativeName>
        <fullName evidence="17">Chorismate mutase-prephenate dehydratase</fullName>
    </alternativeName>
    <alternativeName>
        <fullName evidence="16">p-protein</fullName>
    </alternativeName>
</protein>
<dbReference type="GO" id="GO:0046417">
    <property type="term" value="P:chorismate metabolic process"/>
    <property type="evidence" value="ECO:0007669"/>
    <property type="project" value="InterPro"/>
</dbReference>
<dbReference type="SMART" id="SM00830">
    <property type="entry name" value="CM_2"/>
    <property type="match status" value="1"/>
</dbReference>
<feature type="binding site" evidence="19">
    <location>
        <position position="90"/>
    </location>
    <ligand>
        <name>substrate</name>
    </ligand>
</feature>
<feature type="coiled-coil region" evidence="21">
    <location>
        <begin position="9"/>
        <end position="36"/>
    </location>
</feature>
<name>A0A2U2BTC7_9PROT</name>
<dbReference type="OrthoDB" id="9802281at2"/>
<dbReference type="Proteomes" id="UP000245168">
    <property type="component" value="Unassembled WGS sequence"/>
</dbReference>
<dbReference type="InterPro" id="IPR002912">
    <property type="entry name" value="ACT_dom"/>
</dbReference>
<dbReference type="InterPro" id="IPR018528">
    <property type="entry name" value="Preph_deHydtase_CS"/>
</dbReference>
<comment type="pathway">
    <text evidence="4">Amino-acid biosynthesis; L-phenylalanine biosynthesis; phenylpyruvate from prephenate: step 1/1.</text>
</comment>
<evidence type="ECO:0000256" key="5">
    <source>
        <dbReference type="ARBA" id="ARBA00004817"/>
    </source>
</evidence>
<dbReference type="EMBL" id="QEXV01000003">
    <property type="protein sequence ID" value="PWE17269.1"/>
    <property type="molecule type" value="Genomic_DNA"/>
</dbReference>
<evidence type="ECO:0000256" key="10">
    <source>
        <dbReference type="ARBA" id="ARBA00022605"/>
    </source>
</evidence>
<comment type="function">
    <text evidence="2">Catalyzes the Claisen rearrangement of chorismate to prephenate and the decarboxylation/dehydration of prephenate to phenylpyruvate.</text>
</comment>
<feature type="binding site" evidence="19">
    <location>
        <position position="54"/>
    </location>
    <ligand>
        <name>substrate</name>
    </ligand>
</feature>
<comment type="catalytic activity">
    <reaction evidence="18">
        <text>prephenate + H(+) = 3-phenylpyruvate + CO2 + H2O</text>
        <dbReference type="Rhea" id="RHEA:21648"/>
        <dbReference type="ChEBI" id="CHEBI:15377"/>
        <dbReference type="ChEBI" id="CHEBI:15378"/>
        <dbReference type="ChEBI" id="CHEBI:16526"/>
        <dbReference type="ChEBI" id="CHEBI:18005"/>
        <dbReference type="ChEBI" id="CHEBI:29934"/>
        <dbReference type="EC" id="4.2.1.51"/>
    </reaction>
</comment>
<dbReference type="PANTHER" id="PTHR21022">
    <property type="entry name" value="PREPHENATE DEHYDRATASE P PROTEIN"/>
    <property type="match status" value="1"/>
</dbReference>
<dbReference type="PROSITE" id="PS51671">
    <property type="entry name" value="ACT"/>
    <property type="match status" value="1"/>
</dbReference>
<dbReference type="InterPro" id="IPR045865">
    <property type="entry name" value="ACT-like_dom_sf"/>
</dbReference>
<keyword evidence="26" id="KW-1185">Reference proteome</keyword>
<organism evidence="25 26">
    <name type="scientific">Marinicauda salina</name>
    <dbReference type="NCBI Taxonomy" id="2135793"/>
    <lineage>
        <taxon>Bacteria</taxon>
        <taxon>Pseudomonadati</taxon>
        <taxon>Pseudomonadota</taxon>
        <taxon>Alphaproteobacteria</taxon>
        <taxon>Maricaulales</taxon>
        <taxon>Maricaulaceae</taxon>
        <taxon>Marinicauda</taxon>
    </lineage>
</organism>